<dbReference type="EMBL" id="JAYKXN010000008">
    <property type="protein sequence ID" value="KAK7262322.1"/>
    <property type="molecule type" value="Genomic_DNA"/>
</dbReference>
<protein>
    <submittedName>
        <fullName evidence="3">Uncharacterized protein</fullName>
    </submittedName>
</protein>
<feature type="compositionally biased region" description="Low complexity" evidence="1">
    <location>
        <begin position="41"/>
        <end position="55"/>
    </location>
</feature>
<evidence type="ECO:0000256" key="2">
    <source>
        <dbReference type="SAM" id="Phobius"/>
    </source>
</evidence>
<sequence>MTKMKRRKNTKARQGIPLKFAKKKKGMVLGFITFEDEEQMKSSSKKSNSNVASGVKSDKENAGVDGSSLDGETNDDDSGVDGYVCTASFDDAQVTAEFKRLTQTFVIGATSLCPTLPLSALVVQRCSLATLVLVVSHLGFTPGAALLAVIGIEMNASALSDVHRNAEINRMRLLKRSAQIKGVVKTRTVAKLGVEKEQLP</sequence>
<keyword evidence="2" id="KW-0472">Membrane</keyword>
<comment type="caution">
    <text evidence="3">The sequence shown here is derived from an EMBL/GenBank/DDBJ whole genome shotgun (WGS) entry which is preliminary data.</text>
</comment>
<gene>
    <name evidence="3" type="ORF">RJT34_29889</name>
</gene>
<evidence type="ECO:0000313" key="4">
    <source>
        <dbReference type="Proteomes" id="UP001359559"/>
    </source>
</evidence>
<keyword evidence="2" id="KW-0812">Transmembrane</keyword>
<proteinExistence type="predicted"/>
<accession>A0AAN9ERE4</accession>
<keyword evidence="2" id="KW-1133">Transmembrane helix</keyword>
<evidence type="ECO:0000256" key="1">
    <source>
        <dbReference type="SAM" id="MobiDB-lite"/>
    </source>
</evidence>
<dbReference type="Proteomes" id="UP001359559">
    <property type="component" value="Unassembled WGS sequence"/>
</dbReference>
<keyword evidence="4" id="KW-1185">Reference proteome</keyword>
<name>A0AAN9ERE4_CLITE</name>
<feature type="region of interest" description="Disordered" evidence="1">
    <location>
        <begin position="38"/>
        <end position="76"/>
    </location>
</feature>
<organism evidence="3 4">
    <name type="scientific">Clitoria ternatea</name>
    <name type="common">Butterfly pea</name>
    <dbReference type="NCBI Taxonomy" id="43366"/>
    <lineage>
        <taxon>Eukaryota</taxon>
        <taxon>Viridiplantae</taxon>
        <taxon>Streptophyta</taxon>
        <taxon>Embryophyta</taxon>
        <taxon>Tracheophyta</taxon>
        <taxon>Spermatophyta</taxon>
        <taxon>Magnoliopsida</taxon>
        <taxon>eudicotyledons</taxon>
        <taxon>Gunneridae</taxon>
        <taxon>Pentapetalae</taxon>
        <taxon>rosids</taxon>
        <taxon>fabids</taxon>
        <taxon>Fabales</taxon>
        <taxon>Fabaceae</taxon>
        <taxon>Papilionoideae</taxon>
        <taxon>50 kb inversion clade</taxon>
        <taxon>NPAAA clade</taxon>
        <taxon>indigoferoid/millettioid clade</taxon>
        <taxon>Phaseoleae</taxon>
        <taxon>Clitoria</taxon>
    </lineage>
</organism>
<feature type="transmembrane region" description="Helical" evidence="2">
    <location>
        <begin position="129"/>
        <end position="150"/>
    </location>
</feature>
<evidence type="ECO:0000313" key="3">
    <source>
        <dbReference type="EMBL" id="KAK7262322.1"/>
    </source>
</evidence>
<dbReference type="AlphaFoldDB" id="A0AAN9ERE4"/>
<reference evidence="3 4" key="1">
    <citation type="submission" date="2024-01" db="EMBL/GenBank/DDBJ databases">
        <title>The genomes of 5 underutilized Papilionoideae crops provide insights into root nodulation and disease resistance.</title>
        <authorList>
            <person name="Yuan L."/>
        </authorList>
    </citation>
    <scope>NUCLEOTIDE SEQUENCE [LARGE SCALE GENOMIC DNA]</scope>
    <source>
        <strain evidence="3">LY-2023</strain>
        <tissue evidence="3">Leaf</tissue>
    </source>
</reference>